<evidence type="ECO:0000256" key="1">
    <source>
        <dbReference type="SAM" id="MobiDB-lite"/>
    </source>
</evidence>
<dbReference type="GO" id="GO:0000045">
    <property type="term" value="P:autophagosome assembly"/>
    <property type="evidence" value="ECO:0007669"/>
    <property type="project" value="InterPro"/>
</dbReference>
<evidence type="ECO:0000259" key="2">
    <source>
        <dbReference type="Pfam" id="PF22749"/>
    </source>
</evidence>
<dbReference type="PANTHER" id="PTHR40012:SF1">
    <property type="entry name" value="AUTOPHAGY-RELATED PROTEIN 29"/>
    <property type="match status" value="1"/>
</dbReference>
<dbReference type="InterPro" id="IPR053858">
    <property type="entry name" value="Arb2_dom"/>
</dbReference>
<protein>
    <recommendedName>
        <fullName evidence="2">Arb2 domain-containing protein</fullName>
    </recommendedName>
</protein>
<reference evidence="3" key="1">
    <citation type="submission" date="2022-11" db="EMBL/GenBank/DDBJ databases">
        <authorList>
            <person name="Scott C."/>
            <person name="Bruce N."/>
        </authorList>
    </citation>
    <scope>NUCLEOTIDE SEQUENCE</scope>
</reference>
<dbReference type="InterPro" id="IPR039362">
    <property type="entry name" value="ATG29_sf"/>
</dbReference>
<feature type="compositionally biased region" description="Polar residues" evidence="1">
    <location>
        <begin position="235"/>
        <end position="244"/>
    </location>
</feature>
<organism evidence="3 4">
    <name type="scientific">Parascedosporium putredinis</name>
    <dbReference type="NCBI Taxonomy" id="1442378"/>
    <lineage>
        <taxon>Eukaryota</taxon>
        <taxon>Fungi</taxon>
        <taxon>Dikarya</taxon>
        <taxon>Ascomycota</taxon>
        <taxon>Pezizomycotina</taxon>
        <taxon>Sordariomycetes</taxon>
        <taxon>Hypocreomycetidae</taxon>
        <taxon>Microascales</taxon>
        <taxon>Microascaceae</taxon>
        <taxon>Parascedosporium</taxon>
    </lineage>
</organism>
<dbReference type="Gene3D" id="1.10.10.2570">
    <property type="match status" value="1"/>
</dbReference>
<dbReference type="Proteomes" id="UP000838763">
    <property type="component" value="Unassembled WGS sequence"/>
</dbReference>
<name>A0A9P1M7F7_9PEZI</name>
<feature type="compositionally biased region" description="Basic and acidic residues" evidence="1">
    <location>
        <begin position="278"/>
        <end position="287"/>
    </location>
</feature>
<dbReference type="GO" id="GO:0000407">
    <property type="term" value="C:phagophore assembly site"/>
    <property type="evidence" value="ECO:0007669"/>
    <property type="project" value="TreeGrafter"/>
</dbReference>
<comment type="caution">
    <text evidence="3">The sequence shown here is derived from an EMBL/GenBank/DDBJ whole genome shotgun (WGS) entry which is preliminary data.</text>
</comment>
<feature type="compositionally biased region" description="Polar residues" evidence="1">
    <location>
        <begin position="97"/>
        <end position="118"/>
    </location>
</feature>
<gene>
    <name evidence="3" type="ORF">PPNO1_LOCUS870</name>
</gene>
<accession>A0A9P1M7F7</accession>
<sequence>MENLVESSQDPNHLASRFEVTVDFLIRQVAYLTEQHASQVRDELRKAAAAVKGSAAPSPIPGTEFPAGHQRTISALSLRRDSPFPKTEATGGLGTPVDTSYRPNISRNPSGNTPSFQHNLGGGSTPRPGKEVLRPGEALGQRRRISSLPMAPRTPSPGPADTSSDDSDGSSPAQSRIIRRPPRFSTQDDPSSYGDDEEDVEPAFGGYQQDSSDLGSTLRGDGKQKSFGKQRLHRSQTSDSSTGSAAIVPRAIKTSGRAGSGPLSPRAAQLSGRSGSGKGKETSREGSEGTPSMGSSFSDLDDSSVTQSAMAEALAAGIQDGAIGSRLSIAQSISRSYFINEVDEIRSLNQPDTYFRYHIDILDRVNDRQKFCFNSAIEGIIHARIEAEGLQKLRLPLGIQSDQPHVDIFLSPDIREKSRVVVIFGETSQMLGTLALRIINGRGGVDKGSVVPALRKIKEQRCSGEDKSSPGIILANMGQTFVNSVPGNEDHYRHVRYMFDEVFKAVVSPIAKIDIIGIGDGGDAVVSFLDQGFSWAIHGPRLHSLALLGPSYHVDMLRCDGLKKFLEERARVYLVESSVATGALLSTHRGNKDYPGHTALGCPVYSSGEHYFIECILPRANEHILNWIQEVADGENYRNNLDLVPVKLTENEAVVGEAKEPQCSAWDSVPEERKPIVSFGNMEALADEVRLLRMWDKYQKTGKFEPVT</sequence>
<evidence type="ECO:0000313" key="4">
    <source>
        <dbReference type="Proteomes" id="UP000838763"/>
    </source>
</evidence>
<dbReference type="OrthoDB" id="421951at2759"/>
<keyword evidence="4" id="KW-1185">Reference proteome</keyword>
<dbReference type="Pfam" id="PF22749">
    <property type="entry name" value="Arb2"/>
    <property type="match status" value="1"/>
</dbReference>
<feature type="region of interest" description="Disordered" evidence="1">
    <location>
        <begin position="77"/>
        <end position="302"/>
    </location>
</feature>
<dbReference type="PANTHER" id="PTHR40012">
    <property type="entry name" value="AUTOPHAGY-RELATED PROTEIN 29"/>
    <property type="match status" value="1"/>
</dbReference>
<evidence type="ECO:0000313" key="3">
    <source>
        <dbReference type="EMBL" id="CAI4211073.1"/>
    </source>
</evidence>
<dbReference type="EMBL" id="CALLCH030000001">
    <property type="protein sequence ID" value="CAI4211073.1"/>
    <property type="molecule type" value="Genomic_DNA"/>
</dbReference>
<dbReference type="InterPro" id="IPR039113">
    <property type="entry name" value="ATG29"/>
</dbReference>
<proteinExistence type="predicted"/>
<feature type="domain" description="Arb2" evidence="2">
    <location>
        <begin position="337"/>
        <end position="577"/>
    </location>
</feature>
<dbReference type="AlphaFoldDB" id="A0A9P1M7F7"/>
<feature type="compositionally biased region" description="Polar residues" evidence="1">
    <location>
        <begin position="289"/>
        <end position="302"/>
    </location>
</feature>